<keyword evidence="4" id="KW-1185">Reference proteome</keyword>
<evidence type="ECO:0000259" key="2">
    <source>
        <dbReference type="Pfam" id="PF01648"/>
    </source>
</evidence>
<protein>
    <submittedName>
        <fullName evidence="3">4'-phosphopantetheinyl transferase family protein</fullName>
    </submittedName>
</protein>
<evidence type="ECO:0000313" key="3">
    <source>
        <dbReference type="EMBL" id="MFC3810764.1"/>
    </source>
</evidence>
<gene>
    <name evidence="3" type="ORF">ACFOOI_08865</name>
</gene>
<dbReference type="InterPro" id="IPR037143">
    <property type="entry name" value="4-PPantetheinyl_Trfase_dom_sf"/>
</dbReference>
<proteinExistence type="predicted"/>
<evidence type="ECO:0000313" key="4">
    <source>
        <dbReference type="Proteomes" id="UP001595616"/>
    </source>
</evidence>
<dbReference type="EMBL" id="JBHRYQ010000001">
    <property type="protein sequence ID" value="MFC3810764.1"/>
    <property type="molecule type" value="Genomic_DNA"/>
</dbReference>
<dbReference type="SUPFAM" id="SSF56214">
    <property type="entry name" value="4'-phosphopantetheinyl transferase"/>
    <property type="match status" value="2"/>
</dbReference>
<dbReference type="Pfam" id="PF01648">
    <property type="entry name" value="ACPS"/>
    <property type="match status" value="1"/>
</dbReference>
<organism evidence="3 4">
    <name type="scientific">Lacihabitans lacunae</name>
    <dbReference type="NCBI Taxonomy" id="1028214"/>
    <lineage>
        <taxon>Bacteria</taxon>
        <taxon>Pseudomonadati</taxon>
        <taxon>Bacteroidota</taxon>
        <taxon>Cytophagia</taxon>
        <taxon>Cytophagales</taxon>
        <taxon>Leadbetterellaceae</taxon>
        <taxon>Lacihabitans</taxon>
    </lineage>
</organism>
<sequence>MPVFINKIIDNQIHVLVWQVRETYHEALVLAKLSELGKQELESIANEQKRIEFLISRIAIKELASRLNIDFSGIGKDEHGKPFLINSHWEISITHTVDFIGVVFREKLPLGMDIEKPQNKMLKVLPRLMVDSEIELMGDSLEYATIFWSAKEALYKLYGKRKVDFKENLLVWRENEQWKGKIKMPDYEAEHSFYIEMLDQYLMVIAY</sequence>
<name>A0ABV7YUA2_9BACT</name>
<comment type="caution">
    <text evidence="3">The sequence shown here is derived from an EMBL/GenBank/DDBJ whole genome shotgun (WGS) entry which is preliminary data.</text>
</comment>
<dbReference type="InterPro" id="IPR008278">
    <property type="entry name" value="4-PPantetheinyl_Trfase_dom"/>
</dbReference>
<reference evidence="4" key="1">
    <citation type="journal article" date="2019" name="Int. J. Syst. Evol. Microbiol.">
        <title>The Global Catalogue of Microorganisms (GCM) 10K type strain sequencing project: providing services to taxonomists for standard genome sequencing and annotation.</title>
        <authorList>
            <consortium name="The Broad Institute Genomics Platform"/>
            <consortium name="The Broad Institute Genome Sequencing Center for Infectious Disease"/>
            <person name="Wu L."/>
            <person name="Ma J."/>
        </authorList>
    </citation>
    <scope>NUCLEOTIDE SEQUENCE [LARGE SCALE GENOMIC DNA]</scope>
    <source>
        <strain evidence="4">CECT 7956</strain>
    </source>
</reference>
<dbReference type="GO" id="GO:0016740">
    <property type="term" value="F:transferase activity"/>
    <property type="evidence" value="ECO:0007669"/>
    <property type="project" value="UniProtKB-KW"/>
</dbReference>
<accession>A0ABV7YUA2</accession>
<feature type="domain" description="4'-phosphopantetheinyl transferase" evidence="2">
    <location>
        <begin position="109"/>
        <end position="167"/>
    </location>
</feature>
<dbReference type="RefSeq" id="WP_379837167.1">
    <property type="nucleotide sequence ID" value="NZ_JBHRYQ010000001.1"/>
</dbReference>
<keyword evidence="1 3" id="KW-0808">Transferase</keyword>
<dbReference type="Gene3D" id="3.90.470.20">
    <property type="entry name" value="4'-phosphopantetheinyl transferase domain"/>
    <property type="match status" value="1"/>
</dbReference>
<evidence type="ECO:0000256" key="1">
    <source>
        <dbReference type="ARBA" id="ARBA00022679"/>
    </source>
</evidence>
<dbReference type="Proteomes" id="UP001595616">
    <property type="component" value="Unassembled WGS sequence"/>
</dbReference>